<dbReference type="EMBL" id="JAHUTI010062149">
    <property type="protein sequence ID" value="MED6252669.1"/>
    <property type="molecule type" value="Genomic_DNA"/>
</dbReference>
<name>A0ABU7BTF0_9TELE</name>
<evidence type="ECO:0000313" key="2">
    <source>
        <dbReference type="EMBL" id="MED6252669.1"/>
    </source>
</evidence>
<evidence type="ECO:0000256" key="1">
    <source>
        <dbReference type="SAM" id="MobiDB-lite"/>
    </source>
</evidence>
<feature type="region of interest" description="Disordered" evidence="1">
    <location>
        <begin position="61"/>
        <end position="98"/>
    </location>
</feature>
<organism evidence="2 3">
    <name type="scientific">Ataeniobius toweri</name>
    <dbReference type="NCBI Taxonomy" id="208326"/>
    <lineage>
        <taxon>Eukaryota</taxon>
        <taxon>Metazoa</taxon>
        <taxon>Chordata</taxon>
        <taxon>Craniata</taxon>
        <taxon>Vertebrata</taxon>
        <taxon>Euteleostomi</taxon>
        <taxon>Actinopterygii</taxon>
        <taxon>Neopterygii</taxon>
        <taxon>Teleostei</taxon>
        <taxon>Neoteleostei</taxon>
        <taxon>Acanthomorphata</taxon>
        <taxon>Ovalentaria</taxon>
        <taxon>Atherinomorphae</taxon>
        <taxon>Cyprinodontiformes</taxon>
        <taxon>Goodeidae</taxon>
        <taxon>Ataeniobius</taxon>
    </lineage>
</organism>
<comment type="caution">
    <text evidence="2">The sequence shown here is derived from an EMBL/GenBank/DDBJ whole genome shotgun (WGS) entry which is preliminary data.</text>
</comment>
<sequence>LTGFICSPSHHPASYLPYPAILLSCSSIISSIPDYIVPVQLLVAGELVPISSGLRERCGTPWTGRQSITGQHRDTQDKQPCTHPLTPKGIERERHQLT</sequence>
<accession>A0ABU7BTF0</accession>
<dbReference type="Proteomes" id="UP001345963">
    <property type="component" value="Unassembled WGS sequence"/>
</dbReference>
<reference evidence="2 3" key="1">
    <citation type="submission" date="2021-07" db="EMBL/GenBank/DDBJ databases">
        <authorList>
            <person name="Palmer J.M."/>
        </authorList>
    </citation>
    <scope>NUCLEOTIDE SEQUENCE [LARGE SCALE GENOMIC DNA]</scope>
    <source>
        <strain evidence="2 3">AT_MEX2019</strain>
        <tissue evidence="2">Muscle</tissue>
    </source>
</reference>
<feature type="non-terminal residue" evidence="2">
    <location>
        <position position="1"/>
    </location>
</feature>
<feature type="compositionally biased region" description="Basic and acidic residues" evidence="1">
    <location>
        <begin position="89"/>
        <end position="98"/>
    </location>
</feature>
<gene>
    <name evidence="2" type="ORF">ATANTOWER_015129</name>
</gene>
<evidence type="ECO:0000313" key="3">
    <source>
        <dbReference type="Proteomes" id="UP001345963"/>
    </source>
</evidence>
<protein>
    <submittedName>
        <fullName evidence="2">Uncharacterized protein</fullName>
    </submittedName>
</protein>
<keyword evidence="3" id="KW-1185">Reference proteome</keyword>
<proteinExistence type="predicted"/>